<organism evidence="2 3">
    <name type="scientific">Phialemonium thermophilum</name>
    <dbReference type="NCBI Taxonomy" id="223376"/>
    <lineage>
        <taxon>Eukaryota</taxon>
        <taxon>Fungi</taxon>
        <taxon>Dikarya</taxon>
        <taxon>Ascomycota</taxon>
        <taxon>Pezizomycotina</taxon>
        <taxon>Sordariomycetes</taxon>
        <taxon>Sordariomycetidae</taxon>
        <taxon>Cephalothecales</taxon>
        <taxon>Cephalothecaceae</taxon>
        <taxon>Phialemonium</taxon>
    </lineage>
</organism>
<keyword evidence="3" id="KW-1185">Reference proteome</keyword>
<dbReference type="Proteomes" id="UP001586593">
    <property type="component" value="Unassembled WGS sequence"/>
</dbReference>
<evidence type="ECO:0000313" key="2">
    <source>
        <dbReference type="EMBL" id="KAL1853590.1"/>
    </source>
</evidence>
<dbReference type="EMBL" id="JAZHXJ010000695">
    <property type="protein sequence ID" value="KAL1853590.1"/>
    <property type="molecule type" value="Genomic_DNA"/>
</dbReference>
<reference evidence="2 3" key="1">
    <citation type="journal article" date="2024" name="Commun. Biol.">
        <title>Comparative genomic analysis of thermophilic fungi reveals convergent evolutionary adaptations and gene losses.</title>
        <authorList>
            <person name="Steindorff A.S."/>
            <person name="Aguilar-Pontes M.V."/>
            <person name="Robinson A.J."/>
            <person name="Andreopoulos B."/>
            <person name="LaButti K."/>
            <person name="Kuo A."/>
            <person name="Mondo S."/>
            <person name="Riley R."/>
            <person name="Otillar R."/>
            <person name="Haridas S."/>
            <person name="Lipzen A."/>
            <person name="Grimwood J."/>
            <person name="Schmutz J."/>
            <person name="Clum A."/>
            <person name="Reid I.D."/>
            <person name="Moisan M.C."/>
            <person name="Butler G."/>
            <person name="Nguyen T.T.M."/>
            <person name="Dewar K."/>
            <person name="Conant G."/>
            <person name="Drula E."/>
            <person name="Henrissat B."/>
            <person name="Hansel C."/>
            <person name="Singer S."/>
            <person name="Hutchinson M.I."/>
            <person name="de Vries R.P."/>
            <person name="Natvig D.O."/>
            <person name="Powell A.J."/>
            <person name="Tsang A."/>
            <person name="Grigoriev I.V."/>
        </authorList>
    </citation>
    <scope>NUCLEOTIDE SEQUENCE [LARGE SCALE GENOMIC DNA]</scope>
    <source>
        <strain evidence="2 3">ATCC 24622</strain>
    </source>
</reference>
<protein>
    <submittedName>
        <fullName evidence="2">Uncharacterized protein</fullName>
    </submittedName>
</protein>
<evidence type="ECO:0000313" key="3">
    <source>
        <dbReference type="Proteomes" id="UP001586593"/>
    </source>
</evidence>
<feature type="region of interest" description="Disordered" evidence="1">
    <location>
        <begin position="76"/>
        <end position="102"/>
    </location>
</feature>
<sequence>MPDTPLVLTLRSDYNHDLYGSGSKVKNVNVKLEDVEDSEGNEGLWRWLDNVQEVARDTVEDSARYASTTWAKDKIKEEVDSESNDGMKEAASEEGGSTEQVSSVHQVFFHQPAQSRSNSPSRPYSSLSIQSSMHLKRDTAFAKQRAAEEIDDPNLLREVNHFIDQYYQNFNKNQVTADSCNRFARDVEEKVQASVAAFYNGQPWSHLLPSEAQILAVGLCDRMGKTHRAIIRGLLSCWKA</sequence>
<accession>A0ABR3W5G6</accession>
<gene>
    <name evidence="2" type="ORF">VTK73DRAFT_8924</name>
</gene>
<name>A0ABR3W5G6_9PEZI</name>
<comment type="caution">
    <text evidence="2">The sequence shown here is derived from an EMBL/GenBank/DDBJ whole genome shotgun (WGS) entry which is preliminary data.</text>
</comment>
<evidence type="ECO:0000256" key="1">
    <source>
        <dbReference type="SAM" id="MobiDB-lite"/>
    </source>
</evidence>
<proteinExistence type="predicted"/>